<dbReference type="RefSeq" id="WP_022861049.1">
    <property type="nucleotide sequence ID" value="NZ_JGZD01000008.1"/>
</dbReference>
<dbReference type="GO" id="GO:0007059">
    <property type="term" value="P:chromosome segregation"/>
    <property type="evidence" value="ECO:0007669"/>
    <property type="project" value="UniProtKB-KW"/>
</dbReference>
<accession>A0A087BQ26</accession>
<evidence type="ECO:0000313" key="4">
    <source>
        <dbReference type="EMBL" id="KFI73126.1"/>
    </source>
</evidence>
<protein>
    <recommendedName>
        <fullName evidence="2">Segregation and condensation protein A</fullName>
    </recommendedName>
</protein>
<feature type="compositionally biased region" description="Basic and acidic residues" evidence="3">
    <location>
        <begin position="1"/>
        <end position="13"/>
    </location>
</feature>
<organism evidence="4 5">
    <name type="scientific">Bifidobacterium minimum</name>
    <dbReference type="NCBI Taxonomy" id="1693"/>
    <lineage>
        <taxon>Bacteria</taxon>
        <taxon>Bacillati</taxon>
        <taxon>Actinomycetota</taxon>
        <taxon>Actinomycetes</taxon>
        <taxon>Bifidobacteriales</taxon>
        <taxon>Bifidobacteriaceae</taxon>
        <taxon>Bifidobacterium</taxon>
    </lineage>
</organism>
<feature type="region of interest" description="Disordered" evidence="3">
    <location>
        <begin position="284"/>
        <end position="326"/>
    </location>
</feature>
<dbReference type="PANTHER" id="PTHR33969">
    <property type="entry name" value="SEGREGATION AND CONDENSATION PROTEIN A"/>
    <property type="match status" value="1"/>
</dbReference>
<evidence type="ECO:0000256" key="1">
    <source>
        <dbReference type="ARBA" id="ARBA00022829"/>
    </source>
</evidence>
<keyword evidence="1" id="KW-0159">Chromosome partition</keyword>
<dbReference type="STRING" id="1693.BMIN_0850"/>
<name>A0A087BQ26_9BIFI</name>
<gene>
    <name evidence="4" type="ORF">BMIN_0850</name>
</gene>
<evidence type="ECO:0000256" key="2">
    <source>
        <dbReference type="ARBA" id="ARBA00044777"/>
    </source>
</evidence>
<keyword evidence="5" id="KW-1185">Reference proteome</keyword>
<sequence length="326" mass="35282">MDERAASRFDGDRTGGTASSDTGRPSSASDGESTFVVDLDVYSGPFEALLALVSARKLELTELSLSAITEEFLSYAGNLDDDADLGQVSAFLDVASILVEAKSAALLPSDAQGRDGQEAMRALQERDLLFARLLQYQAFSRAAQAMGSRMDSQGAWVAHPASCETIRRVAPELVWSTDANQLARIAAGVLADSPITRLSGHRLRGPLVDLREQADILRSRILSMPRRQAISFENLCDDAGSRPVVVARFFALLVFIKRGWLQFRQVGPFEPVMVRWVASADAVDRGTDGDADDGARGEGDGRARPAGRREGARRQEDEGEESHVAD</sequence>
<reference evidence="4 5" key="1">
    <citation type="submission" date="2014-03" db="EMBL/GenBank/DDBJ databases">
        <title>Genomics of Bifidobacteria.</title>
        <authorList>
            <person name="Ventura M."/>
            <person name="Milani C."/>
            <person name="Lugli G.A."/>
        </authorList>
    </citation>
    <scope>NUCLEOTIDE SEQUENCE [LARGE SCALE GENOMIC DNA]</scope>
    <source>
        <strain evidence="4 5">LMG 11592</strain>
    </source>
</reference>
<dbReference type="InterPro" id="IPR003768">
    <property type="entry name" value="ScpA"/>
</dbReference>
<evidence type="ECO:0000313" key="5">
    <source>
        <dbReference type="Proteomes" id="UP000029014"/>
    </source>
</evidence>
<dbReference type="Pfam" id="PF02616">
    <property type="entry name" value="SMC_ScpA"/>
    <property type="match status" value="1"/>
</dbReference>
<evidence type="ECO:0000256" key="3">
    <source>
        <dbReference type="SAM" id="MobiDB-lite"/>
    </source>
</evidence>
<dbReference type="PANTHER" id="PTHR33969:SF2">
    <property type="entry name" value="SEGREGATION AND CONDENSATION PROTEIN A"/>
    <property type="match status" value="1"/>
</dbReference>
<comment type="caution">
    <text evidence="4">The sequence shown here is derived from an EMBL/GenBank/DDBJ whole genome shotgun (WGS) entry which is preliminary data.</text>
</comment>
<feature type="compositionally biased region" description="Polar residues" evidence="3">
    <location>
        <begin position="16"/>
        <end position="31"/>
    </location>
</feature>
<dbReference type="AlphaFoldDB" id="A0A087BQ26"/>
<proteinExistence type="predicted"/>
<dbReference type="EMBL" id="JGZD01000008">
    <property type="protein sequence ID" value="KFI73126.1"/>
    <property type="molecule type" value="Genomic_DNA"/>
</dbReference>
<dbReference type="Gene3D" id="6.10.250.2410">
    <property type="match status" value="1"/>
</dbReference>
<dbReference type="Proteomes" id="UP000029014">
    <property type="component" value="Unassembled WGS sequence"/>
</dbReference>
<dbReference type="eggNOG" id="COG1354">
    <property type="taxonomic scope" value="Bacteria"/>
</dbReference>
<feature type="region of interest" description="Disordered" evidence="3">
    <location>
        <begin position="1"/>
        <end position="31"/>
    </location>
</feature>